<reference evidence="1" key="1">
    <citation type="submission" date="2018-05" db="EMBL/GenBank/DDBJ databases">
        <authorList>
            <person name="Lanie J.A."/>
            <person name="Ng W.-L."/>
            <person name="Kazmierczak K.M."/>
            <person name="Andrzejewski T.M."/>
            <person name="Davidsen T.M."/>
            <person name="Wayne K.J."/>
            <person name="Tettelin H."/>
            <person name="Glass J.I."/>
            <person name="Rusch D."/>
            <person name="Podicherti R."/>
            <person name="Tsui H.-C.T."/>
            <person name="Winkler M.E."/>
        </authorList>
    </citation>
    <scope>NUCLEOTIDE SEQUENCE</scope>
</reference>
<dbReference type="AlphaFoldDB" id="A0A381V440"/>
<sequence>MRNINDFGKIWLRGFIRPEFGVRVDKIYFVIGEGDSKSTDCSLYENYLFAVLHYPEKQIRVFRRFSLDLVPKSHGTLFNGFTKTKHADINAITYRDDGVEEYTGSEKDCFLDNDGGIDPIKIMKLTGWNEV</sequence>
<name>A0A381V440_9ZZZZ</name>
<organism evidence="1">
    <name type="scientific">marine metagenome</name>
    <dbReference type="NCBI Taxonomy" id="408172"/>
    <lineage>
        <taxon>unclassified sequences</taxon>
        <taxon>metagenomes</taxon>
        <taxon>ecological metagenomes</taxon>
    </lineage>
</organism>
<proteinExistence type="predicted"/>
<protein>
    <submittedName>
        <fullName evidence="1">Uncharacterized protein</fullName>
    </submittedName>
</protein>
<accession>A0A381V440</accession>
<evidence type="ECO:0000313" key="1">
    <source>
        <dbReference type="EMBL" id="SVA34964.1"/>
    </source>
</evidence>
<gene>
    <name evidence="1" type="ORF">METZ01_LOCUS87818</name>
</gene>
<dbReference type="EMBL" id="UINC01007762">
    <property type="protein sequence ID" value="SVA34964.1"/>
    <property type="molecule type" value="Genomic_DNA"/>
</dbReference>